<dbReference type="InterPro" id="IPR013762">
    <property type="entry name" value="Integrase-like_cat_sf"/>
</dbReference>
<evidence type="ECO:0000256" key="3">
    <source>
        <dbReference type="ARBA" id="ARBA00022843"/>
    </source>
</evidence>
<keyword evidence="3" id="KW-0832">Ubl conjugation</keyword>
<dbReference type="PANTHER" id="PTHR46963">
    <property type="entry name" value="SIMILAR TO RIKEN CDNA E130308A19"/>
    <property type="match status" value="1"/>
</dbReference>
<accession>A0ABN8LN12</accession>
<sequence length="173" mass="20083">MYEDKSNADRRPVSTYLAYKEHRPTSMMTDESPFYLAVNNENPKPGQMWFKCSPLGVNSLRSMLKNMIRGSGLETDKKLVNHSTRKHLVQKLVDNDIPPNEIIQITGHKNVNSLNNYSSYPTRNSRRFPLCCLMQPVPAKACQPYLLKRILKLKAFYQVQLREVYFKSAKSQR</sequence>
<evidence type="ECO:0000259" key="5">
    <source>
        <dbReference type="Pfam" id="PF12012"/>
    </source>
</evidence>
<dbReference type="InterPro" id="IPR021893">
    <property type="entry name" value="ZMYM2-like_C"/>
</dbReference>
<evidence type="ECO:0000256" key="2">
    <source>
        <dbReference type="ARBA" id="ARBA00022553"/>
    </source>
</evidence>
<evidence type="ECO:0000256" key="4">
    <source>
        <dbReference type="ARBA" id="ARBA00023172"/>
    </source>
</evidence>
<evidence type="ECO:0000256" key="1">
    <source>
        <dbReference type="ARBA" id="ARBA00022499"/>
    </source>
</evidence>
<dbReference type="InterPro" id="IPR042838">
    <property type="entry name" value="KIAA1958"/>
</dbReference>
<comment type="caution">
    <text evidence="6">The sequence shown here is derived from an EMBL/GenBank/DDBJ whole genome shotgun (WGS) entry which is preliminary data.</text>
</comment>
<proteinExistence type="predicted"/>
<dbReference type="Proteomes" id="UP001159427">
    <property type="component" value="Unassembled WGS sequence"/>
</dbReference>
<reference evidence="6 7" key="1">
    <citation type="submission" date="2022-05" db="EMBL/GenBank/DDBJ databases">
        <authorList>
            <consortium name="Genoscope - CEA"/>
            <person name="William W."/>
        </authorList>
    </citation>
    <scope>NUCLEOTIDE SEQUENCE [LARGE SCALE GENOMIC DNA]</scope>
</reference>
<keyword evidence="2" id="KW-0597">Phosphoprotein</keyword>
<protein>
    <recommendedName>
        <fullName evidence="5">ZMYM2-like/QRICH1 C-terminal domain-containing protein</fullName>
    </recommendedName>
</protein>
<keyword evidence="4" id="KW-0233">DNA recombination</keyword>
<dbReference type="SUPFAM" id="SSF56349">
    <property type="entry name" value="DNA breaking-rejoining enzymes"/>
    <property type="match status" value="1"/>
</dbReference>
<organism evidence="6 7">
    <name type="scientific">Porites evermanni</name>
    <dbReference type="NCBI Taxonomy" id="104178"/>
    <lineage>
        <taxon>Eukaryota</taxon>
        <taxon>Metazoa</taxon>
        <taxon>Cnidaria</taxon>
        <taxon>Anthozoa</taxon>
        <taxon>Hexacorallia</taxon>
        <taxon>Scleractinia</taxon>
        <taxon>Fungiina</taxon>
        <taxon>Poritidae</taxon>
        <taxon>Porites</taxon>
    </lineage>
</organism>
<name>A0ABN8LN12_9CNID</name>
<keyword evidence="1" id="KW-1017">Isopeptide bond</keyword>
<feature type="domain" description="ZMYM2-like/QRICH1 C-terminal" evidence="5">
    <location>
        <begin position="1"/>
        <end position="67"/>
    </location>
</feature>
<evidence type="ECO:0000313" key="6">
    <source>
        <dbReference type="EMBL" id="CAH3018572.1"/>
    </source>
</evidence>
<dbReference type="PANTHER" id="PTHR46963:SF1">
    <property type="entry name" value="SIMILAR TO RIKEN CDNA E130308A19"/>
    <property type="match status" value="1"/>
</dbReference>
<dbReference type="InterPro" id="IPR011010">
    <property type="entry name" value="DNA_brk_join_enz"/>
</dbReference>
<keyword evidence="7" id="KW-1185">Reference proteome</keyword>
<dbReference type="EMBL" id="CALNXI010000091">
    <property type="protein sequence ID" value="CAH3018572.1"/>
    <property type="molecule type" value="Genomic_DNA"/>
</dbReference>
<dbReference type="Pfam" id="PF12012">
    <property type="entry name" value="DUF3504"/>
    <property type="match status" value="1"/>
</dbReference>
<evidence type="ECO:0000313" key="7">
    <source>
        <dbReference type="Proteomes" id="UP001159427"/>
    </source>
</evidence>
<gene>
    <name evidence="6" type="ORF">PEVE_00043910</name>
</gene>
<dbReference type="Gene3D" id="1.10.443.10">
    <property type="entry name" value="Intergrase catalytic core"/>
    <property type="match status" value="1"/>
</dbReference>